<keyword evidence="1" id="KW-0805">Transcription regulation</keyword>
<reference evidence="5 6" key="1">
    <citation type="submission" date="2014-07" db="EMBL/GenBank/DDBJ databases">
        <title>Genome of Chryseobacterium soli DSM 19298.</title>
        <authorList>
            <person name="Stropko S.J."/>
            <person name="Pipes S.E."/>
            <person name="Newman J."/>
        </authorList>
    </citation>
    <scope>NUCLEOTIDE SEQUENCE [LARGE SCALE GENOMIC DNA]</scope>
    <source>
        <strain evidence="5 6">DSM 19298</strain>
    </source>
</reference>
<dbReference type="PANTHER" id="PTHR46796">
    <property type="entry name" value="HTH-TYPE TRANSCRIPTIONAL ACTIVATOR RHAS-RELATED"/>
    <property type="match status" value="1"/>
</dbReference>
<evidence type="ECO:0000256" key="3">
    <source>
        <dbReference type="ARBA" id="ARBA00023163"/>
    </source>
</evidence>
<proteinExistence type="predicted"/>
<dbReference type="PANTHER" id="PTHR46796:SF13">
    <property type="entry name" value="HTH-TYPE TRANSCRIPTIONAL ACTIVATOR RHAS"/>
    <property type="match status" value="1"/>
</dbReference>
<keyword evidence="6" id="KW-1185">Reference proteome</keyword>
<evidence type="ECO:0000259" key="4">
    <source>
        <dbReference type="PROSITE" id="PS01124"/>
    </source>
</evidence>
<dbReference type="Proteomes" id="UP000028705">
    <property type="component" value="Unassembled WGS sequence"/>
</dbReference>
<organism evidence="5 6">
    <name type="scientific">Chryseobacterium soli</name>
    <dbReference type="NCBI Taxonomy" id="445961"/>
    <lineage>
        <taxon>Bacteria</taxon>
        <taxon>Pseudomonadati</taxon>
        <taxon>Bacteroidota</taxon>
        <taxon>Flavobacteriia</taxon>
        <taxon>Flavobacteriales</taxon>
        <taxon>Weeksellaceae</taxon>
        <taxon>Chryseobacterium group</taxon>
        <taxon>Chryseobacterium</taxon>
    </lineage>
</organism>
<protein>
    <recommendedName>
        <fullName evidence="4">HTH araC/xylS-type domain-containing protein</fullName>
    </recommendedName>
</protein>
<feature type="domain" description="HTH araC/xylS-type" evidence="4">
    <location>
        <begin position="158"/>
        <end position="255"/>
    </location>
</feature>
<dbReference type="GO" id="GO:0043565">
    <property type="term" value="F:sequence-specific DNA binding"/>
    <property type="evidence" value="ECO:0007669"/>
    <property type="project" value="InterPro"/>
</dbReference>
<dbReference type="EMBL" id="JPRH01000003">
    <property type="protein sequence ID" value="KFF13047.1"/>
    <property type="molecule type" value="Genomic_DNA"/>
</dbReference>
<dbReference type="Gene3D" id="1.10.10.60">
    <property type="entry name" value="Homeodomain-like"/>
    <property type="match status" value="1"/>
</dbReference>
<dbReference type="InterPro" id="IPR050204">
    <property type="entry name" value="AraC_XylS_family_regulators"/>
</dbReference>
<dbReference type="RefSeq" id="WP_034710800.1">
    <property type="nucleotide sequence ID" value="NZ_JPRH01000003.1"/>
</dbReference>
<dbReference type="STRING" id="445961.IW15_09770"/>
<dbReference type="SMART" id="SM00342">
    <property type="entry name" value="HTH_ARAC"/>
    <property type="match status" value="1"/>
</dbReference>
<sequence>MELQFYTPQNDTLKKYMEGYYFFTENETEEPLHYWTFPNNYCIVSINQNSRTLQTTQKISIFPSSEKNISANLVFRYIAPIEIYYEKMVNEITIYFKPLGLLHFADDKQPLFLENGMEYNPFPDFKREMQKIFDLPTRQQQIENLEKYWLCKLLVKDLHLMNQIILDVEHDLKIEDIAEKHQVSRQHINKMFLKNIGKSPSEYRKIFRFRNSVSRKKESKSLTELSYDTLFYDQSHFNKDFKELTTVSPKAFFKNVDIEKGNLWLFI</sequence>
<keyword evidence="3" id="KW-0804">Transcription</keyword>
<dbReference type="PROSITE" id="PS01124">
    <property type="entry name" value="HTH_ARAC_FAMILY_2"/>
    <property type="match status" value="1"/>
</dbReference>
<dbReference type="Pfam" id="PF12833">
    <property type="entry name" value="HTH_18"/>
    <property type="match status" value="1"/>
</dbReference>
<dbReference type="GO" id="GO:0003700">
    <property type="term" value="F:DNA-binding transcription factor activity"/>
    <property type="evidence" value="ECO:0007669"/>
    <property type="project" value="InterPro"/>
</dbReference>
<evidence type="ECO:0000313" key="5">
    <source>
        <dbReference type="EMBL" id="KFF13047.1"/>
    </source>
</evidence>
<accession>A0A086A8N3</accession>
<dbReference type="eggNOG" id="COG2207">
    <property type="taxonomic scope" value="Bacteria"/>
</dbReference>
<gene>
    <name evidence="5" type="ORF">IW15_09770</name>
</gene>
<name>A0A086A8N3_9FLAO</name>
<evidence type="ECO:0000256" key="2">
    <source>
        <dbReference type="ARBA" id="ARBA00023125"/>
    </source>
</evidence>
<comment type="caution">
    <text evidence="5">The sequence shown here is derived from an EMBL/GenBank/DDBJ whole genome shotgun (WGS) entry which is preliminary data.</text>
</comment>
<evidence type="ECO:0000256" key="1">
    <source>
        <dbReference type="ARBA" id="ARBA00023015"/>
    </source>
</evidence>
<dbReference type="InterPro" id="IPR018060">
    <property type="entry name" value="HTH_AraC"/>
</dbReference>
<evidence type="ECO:0000313" key="6">
    <source>
        <dbReference type="Proteomes" id="UP000028705"/>
    </source>
</evidence>
<dbReference type="OrthoDB" id="662446at2"/>
<keyword evidence="2" id="KW-0238">DNA-binding</keyword>
<dbReference type="AlphaFoldDB" id="A0A086A8N3"/>